<gene>
    <name evidence="1" type="ORF">QWY29_19820</name>
</gene>
<keyword evidence="2" id="KW-1185">Reference proteome</keyword>
<evidence type="ECO:0000313" key="1">
    <source>
        <dbReference type="EMBL" id="MDN4163621.1"/>
    </source>
</evidence>
<dbReference type="RefSeq" id="WP_300962960.1">
    <property type="nucleotide sequence ID" value="NZ_JAUHJR010000041.1"/>
</dbReference>
<protein>
    <submittedName>
        <fullName evidence="1">Uncharacterized protein</fullName>
    </submittedName>
</protein>
<reference evidence="1" key="1">
    <citation type="submission" date="2023-06" db="EMBL/GenBank/DDBJ databases">
        <title>Draft genome sequence of Nocardioides sp. SOB72.</title>
        <authorList>
            <person name="Zhang G."/>
        </authorList>
    </citation>
    <scope>NUCLEOTIDE SEQUENCE</scope>
    <source>
        <strain evidence="1">SOB72</strain>
    </source>
</reference>
<dbReference type="Proteomes" id="UP001168537">
    <property type="component" value="Unassembled WGS sequence"/>
</dbReference>
<accession>A0ABT8EZK5</accession>
<proteinExistence type="predicted"/>
<feature type="non-terminal residue" evidence="1">
    <location>
        <position position="1"/>
    </location>
</feature>
<evidence type="ECO:0000313" key="2">
    <source>
        <dbReference type="Proteomes" id="UP001168537"/>
    </source>
</evidence>
<dbReference type="EMBL" id="JAUHJR010000041">
    <property type="protein sequence ID" value="MDN4163621.1"/>
    <property type="molecule type" value="Genomic_DNA"/>
</dbReference>
<comment type="caution">
    <text evidence="1">The sequence shown here is derived from an EMBL/GenBank/DDBJ whole genome shotgun (WGS) entry which is preliminary data.</text>
</comment>
<sequence length="127" mass="12205">AVKQEKNTMNSLGLAAFFVAIAVANAGYHAGVVGGLGAPAVITGPSGAVITSGVAHGGIVAPGIYGAGLGAAGAIIAPATAGAVVAPGLGLLGHGLLAGSGIEGQYVHDHSELLYDDGSYKPYLYGH</sequence>
<organism evidence="1 2">
    <name type="scientific">Nocardioides abyssi</name>
    <dbReference type="NCBI Taxonomy" id="3058370"/>
    <lineage>
        <taxon>Bacteria</taxon>
        <taxon>Bacillati</taxon>
        <taxon>Actinomycetota</taxon>
        <taxon>Actinomycetes</taxon>
        <taxon>Propionibacteriales</taxon>
        <taxon>Nocardioidaceae</taxon>
        <taxon>Nocardioides</taxon>
    </lineage>
</organism>
<name>A0ABT8EZK5_9ACTN</name>